<keyword evidence="1" id="KW-0732">Signal</keyword>
<evidence type="ECO:0000256" key="1">
    <source>
        <dbReference type="SAM" id="SignalP"/>
    </source>
</evidence>
<dbReference type="Pfam" id="PF13088">
    <property type="entry name" value="BNR_2"/>
    <property type="match status" value="1"/>
</dbReference>
<dbReference type="Proteomes" id="UP000036947">
    <property type="component" value="Unassembled WGS sequence"/>
</dbReference>
<sequence>MSFRAFFLNLLALASLNCIPHCVAVSSGVTPDGEQWIVDAHGTYMRATWATDGSIIGVYEDTDGPKAVIRVVKSTNSGISWQAIGSVTSVVTETHSIGNPFILQLPNGRLLATSRNHDRKSAHDYTYFRIALFGSDDGGANWSSLGNIAERRRDGINGLWEPFLRVSRNGTIQAFYSSENNAYDQDNIMKISKDNGESWSSPMPVSGQDIRSRDGMTGVANVDDEGNVICVFESLRNNVFSIDYVLSDDDGFTWPSRGRLYKAKNNRDAGAPQIVNVGGTLVADFMSNEDVDPRNGNYVDGGQMKVVTSTNGGLIWSDPVVTGTKGSHWPGLFSLDDSHFLGLWQQDPEGLVSQKFRLAKP</sequence>
<dbReference type="InterPro" id="IPR036278">
    <property type="entry name" value="Sialidase_sf"/>
</dbReference>
<dbReference type="STRING" id="1163406.A0A0L0MZH0"/>
<name>A0A0L0MZH0_TOLOC</name>
<dbReference type="AlphaFoldDB" id="A0A0L0MZH0"/>
<keyword evidence="4" id="KW-1185">Reference proteome</keyword>
<dbReference type="EMBL" id="LFRF01000046">
    <property type="protein sequence ID" value="KND86905.1"/>
    <property type="molecule type" value="Genomic_DNA"/>
</dbReference>
<organism evidence="3 4">
    <name type="scientific">Tolypocladium ophioglossoides (strain CBS 100239)</name>
    <name type="common">Snaketongue truffleclub</name>
    <name type="synonym">Elaphocordyceps ophioglossoides</name>
    <dbReference type="NCBI Taxonomy" id="1163406"/>
    <lineage>
        <taxon>Eukaryota</taxon>
        <taxon>Fungi</taxon>
        <taxon>Dikarya</taxon>
        <taxon>Ascomycota</taxon>
        <taxon>Pezizomycotina</taxon>
        <taxon>Sordariomycetes</taxon>
        <taxon>Hypocreomycetidae</taxon>
        <taxon>Hypocreales</taxon>
        <taxon>Ophiocordycipitaceae</taxon>
        <taxon>Tolypocladium</taxon>
    </lineage>
</organism>
<dbReference type="PANTHER" id="PTHR38792:SF3">
    <property type="entry name" value="BNR_ASP-BOX REPEAT DOMAIN PROTEIN (AFU_ORTHOLOGUE AFUA_7G06430)-RELATED"/>
    <property type="match status" value="1"/>
</dbReference>
<dbReference type="Gene3D" id="2.120.10.10">
    <property type="match status" value="1"/>
</dbReference>
<feature type="signal peptide" evidence="1">
    <location>
        <begin position="1"/>
        <end position="24"/>
    </location>
</feature>
<reference evidence="3 4" key="1">
    <citation type="journal article" date="2015" name="BMC Genomics">
        <title>The genome of the truffle-parasite Tolypocladium ophioglossoides and the evolution of antifungal peptaibiotics.</title>
        <authorList>
            <person name="Quandt C.A."/>
            <person name="Bushley K.E."/>
            <person name="Spatafora J.W."/>
        </authorList>
    </citation>
    <scope>NUCLEOTIDE SEQUENCE [LARGE SCALE GENOMIC DNA]</scope>
    <source>
        <strain evidence="3 4">CBS 100239</strain>
    </source>
</reference>
<evidence type="ECO:0000259" key="2">
    <source>
        <dbReference type="Pfam" id="PF13088"/>
    </source>
</evidence>
<accession>A0A0L0MZH0</accession>
<dbReference type="InterPro" id="IPR011040">
    <property type="entry name" value="Sialidase"/>
</dbReference>
<gene>
    <name evidence="3" type="ORF">TOPH_08448</name>
</gene>
<evidence type="ECO:0000313" key="4">
    <source>
        <dbReference type="Proteomes" id="UP000036947"/>
    </source>
</evidence>
<dbReference type="PANTHER" id="PTHR38792">
    <property type="entry name" value="BNR/ASP-BOX REPEAT DOMAIN PROTEIN (AFU_ORTHOLOGUE AFUA_7G06430)-RELATED"/>
    <property type="match status" value="1"/>
</dbReference>
<evidence type="ECO:0000313" key="3">
    <source>
        <dbReference type="EMBL" id="KND86905.1"/>
    </source>
</evidence>
<protein>
    <recommendedName>
        <fullName evidence="2">Sialidase domain-containing protein</fullName>
    </recommendedName>
</protein>
<dbReference type="OrthoDB" id="2739686at2759"/>
<dbReference type="SUPFAM" id="SSF50939">
    <property type="entry name" value="Sialidases"/>
    <property type="match status" value="2"/>
</dbReference>
<feature type="chain" id="PRO_5005544690" description="Sialidase domain-containing protein" evidence="1">
    <location>
        <begin position="25"/>
        <end position="361"/>
    </location>
</feature>
<comment type="caution">
    <text evidence="3">The sequence shown here is derived from an EMBL/GenBank/DDBJ whole genome shotgun (WGS) entry which is preliminary data.</text>
</comment>
<proteinExistence type="predicted"/>
<dbReference type="CDD" id="cd15482">
    <property type="entry name" value="Sialidase_non-viral"/>
    <property type="match status" value="1"/>
</dbReference>
<feature type="domain" description="Sialidase" evidence="2">
    <location>
        <begin position="134"/>
        <end position="323"/>
    </location>
</feature>